<dbReference type="EMBL" id="OU893332">
    <property type="protein sequence ID" value="CAG9782452.1"/>
    <property type="molecule type" value="Genomic_DNA"/>
</dbReference>
<accession>A0A9N9QPR1</accession>
<evidence type="ECO:0000313" key="1">
    <source>
        <dbReference type="EMBL" id="CAG9782452.1"/>
    </source>
</evidence>
<dbReference type="Proteomes" id="UP001153714">
    <property type="component" value="Chromosome 1"/>
</dbReference>
<dbReference type="OrthoDB" id="7474798at2759"/>
<evidence type="ECO:0000313" key="2">
    <source>
        <dbReference type="Proteomes" id="UP001153714"/>
    </source>
</evidence>
<gene>
    <name evidence="1" type="ORF">DIATSA_LOCUS709</name>
</gene>
<reference evidence="1" key="1">
    <citation type="submission" date="2021-12" db="EMBL/GenBank/DDBJ databases">
        <authorList>
            <person name="King R."/>
        </authorList>
    </citation>
    <scope>NUCLEOTIDE SEQUENCE</scope>
</reference>
<reference evidence="1" key="2">
    <citation type="submission" date="2022-10" db="EMBL/GenBank/DDBJ databases">
        <authorList>
            <consortium name="ENA_rothamsted_submissions"/>
            <consortium name="culmorum"/>
            <person name="King R."/>
        </authorList>
    </citation>
    <scope>NUCLEOTIDE SEQUENCE</scope>
</reference>
<dbReference type="AlphaFoldDB" id="A0A9N9QPR1"/>
<proteinExistence type="predicted"/>
<sequence>MESKYSSAQKQINEHIKSASELVDLCNYNAERYESLLKNQKISTINNSSFSDHSIINVVPKINEITHNLDQSSISYPICTTYNTCPFKPALSNDSKSSKTIMFSDKLGQGLRLAVENKLAQNFINIYSPGQSFNNIVKNQSKNELDSATTLIILCGINHQYRVM</sequence>
<name>A0A9N9QPR1_9NEOP</name>
<protein>
    <submittedName>
        <fullName evidence="1">Uncharacterized protein</fullName>
    </submittedName>
</protein>
<organism evidence="1 2">
    <name type="scientific">Diatraea saccharalis</name>
    <name type="common">sugarcane borer</name>
    <dbReference type="NCBI Taxonomy" id="40085"/>
    <lineage>
        <taxon>Eukaryota</taxon>
        <taxon>Metazoa</taxon>
        <taxon>Ecdysozoa</taxon>
        <taxon>Arthropoda</taxon>
        <taxon>Hexapoda</taxon>
        <taxon>Insecta</taxon>
        <taxon>Pterygota</taxon>
        <taxon>Neoptera</taxon>
        <taxon>Endopterygota</taxon>
        <taxon>Lepidoptera</taxon>
        <taxon>Glossata</taxon>
        <taxon>Ditrysia</taxon>
        <taxon>Pyraloidea</taxon>
        <taxon>Crambidae</taxon>
        <taxon>Crambinae</taxon>
        <taxon>Diatraea</taxon>
    </lineage>
</organism>
<keyword evidence="2" id="KW-1185">Reference proteome</keyword>